<dbReference type="AlphaFoldDB" id="A0A8T2JDZ3"/>
<gene>
    <name evidence="1" type="ORF">GDO86_006512</name>
</gene>
<proteinExistence type="predicted"/>
<reference evidence="1" key="1">
    <citation type="thesis" date="2020" institute="ProQuest LLC" country="789 East Eisenhower Parkway, Ann Arbor, MI, USA">
        <title>Comparative Genomics and Chromosome Evolution.</title>
        <authorList>
            <person name="Mudd A.B."/>
        </authorList>
    </citation>
    <scope>NUCLEOTIDE SEQUENCE</scope>
    <source>
        <strain evidence="1">Female2</strain>
        <tissue evidence="1">Blood</tissue>
    </source>
</reference>
<name>A0A8T2JDZ3_9PIPI</name>
<evidence type="ECO:0000313" key="1">
    <source>
        <dbReference type="EMBL" id="KAG8440801.1"/>
    </source>
</evidence>
<protein>
    <submittedName>
        <fullName evidence="1">Uncharacterized protein</fullName>
    </submittedName>
</protein>
<keyword evidence="2" id="KW-1185">Reference proteome</keyword>
<sequence>MICLHNISDCGMCKTLFINRVPYYFVLMSRTLCLGWHRNGQISFLKKNEFVLNNGVVYFPDVKDTIANFYEFLKRNTVFYLTVLGVPNL</sequence>
<accession>A0A8T2JDZ3</accession>
<dbReference type="Proteomes" id="UP000812440">
    <property type="component" value="Chromosome 3"/>
</dbReference>
<comment type="caution">
    <text evidence="1">The sequence shown here is derived from an EMBL/GenBank/DDBJ whole genome shotgun (WGS) entry which is preliminary data.</text>
</comment>
<organism evidence="1 2">
    <name type="scientific">Hymenochirus boettgeri</name>
    <name type="common">Congo dwarf clawed frog</name>
    <dbReference type="NCBI Taxonomy" id="247094"/>
    <lineage>
        <taxon>Eukaryota</taxon>
        <taxon>Metazoa</taxon>
        <taxon>Chordata</taxon>
        <taxon>Craniata</taxon>
        <taxon>Vertebrata</taxon>
        <taxon>Euteleostomi</taxon>
        <taxon>Amphibia</taxon>
        <taxon>Batrachia</taxon>
        <taxon>Anura</taxon>
        <taxon>Pipoidea</taxon>
        <taxon>Pipidae</taxon>
        <taxon>Pipinae</taxon>
        <taxon>Hymenochirus</taxon>
    </lineage>
</organism>
<dbReference type="EMBL" id="JAACNH010000006">
    <property type="protein sequence ID" value="KAG8440801.1"/>
    <property type="molecule type" value="Genomic_DNA"/>
</dbReference>
<evidence type="ECO:0000313" key="2">
    <source>
        <dbReference type="Proteomes" id="UP000812440"/>
    </source>
</evidence>